<reference evidence="2 3" key="1">
    <citation type="submission" date="2021-03" db="EMBL/GenBank/DDBJ databases">
        <title>Metabolic Capacity of the Antarctic Cyanobacterium Phormidium pseudopriestleyi that Sustains Oxygenic Photosynthesis in the Presence of Hydrogen Sulfide.</title>
        <authorList>
            <person name="Lumian J.E."/>
            <person name="Jungblut A.D."/>
            <person name="Dillon M.L."/>
            <person name="Hawes I."/>
            <person name="Doran P.T."/>
            <person name="Mackey T.J."/>
            <person name="Dick G.J."/>
            <person name="Grettenberger C.L."/>
            <person name="Sumner D.Y."/>
        </authorList>
    </citation>
    <scope>NUCLEOTIDE SEQUENCE [LARGE SCALE GENOMIC DNA]</scope>
    <source>
        <strain evidence="2 3">FRX01</strain>
    </source>
</reference>
<keyword evidence="3" id="KW-1185">Reference proteome</keyword>
<dbReference type="InterPro" id="IPR021499">
    <property type="entry name" value="DUF3153"/>
</dbReference>
<keyword evidence="1" id="KW-1133">Transmembrane helix</keyword>
<evidence type="ECO:0000256" key="1">
    <source>
        <dbReference type="SAM" id="Phobius"/>
    </source>
</evidence>
<name>A0ABS3FP90_9CYAN</name>
<organism evidence="2 3">
    <name type="scientific">Phormidium pseudopriestleyi FRX01</name>
    <dbReference type="NCBI Taxonomy" id="1759528"/>
    <lineage>
        <taxon>Bacteria</taxon>
        <taxon>Bacillati</taxon>
        <taxon>Cyanobacteriota</taxon>
        <taxon>Cyanophyceae</taxon>
        <taxon>Oscillatoriophycideae</taxon>
        <taxon>Oscillatoriales</taxon>
        <taxon>Oscillatoriaceae</taxon>
        <taxon>Phormidium</taxon>
    </lineage>
</organism>
<accession>A0ABS3FP90</accession>
<keyword evidence="1" id="KW-0812">Transmembrane</keyword>
<feature type="transmembrane region" description="Helical" evidence="1">
    <location>
        <begin position="232"/>
        <end position="255"/>
    </location>
</feature>
<keyword evidence="1" id="KW-0472">Membrane</keyword>
<evidence type="ECO:0000313" key="3">
    <source>
        <dbReference type="Proteomes" id="UP000664844"/>
    </source>
</evidence>
<sequence length="285" mass="31826">MKLAVFGRMVREWIQGRVRRSPVWIVLLLVPMLLTGCVEYDVGINFESQTHGEIVQHIQLGERLKAFSSSTAQVWLDSIERRTRQLHGQVKRSSDREITVKIPFNNGAELVDKFNQFFNPDQGSQGELANSPETQIPDISSQMTLRQRNVLLAIYNHLNYELDLRSLGVISSNGTVIVSPGVLLDLEFTLNTPWGAQAVISDDGLMPQSRNNGRQLVWTLQPGQVNHLETRFWVPSPIGIGALIIALFVTVSIFLKDKLLPALGMGQRKPLKAKKPQPETANLGG</sequence>
<dbReference type="Pfam" id="PF11353">
    <property type="entry name" value="DUF3153"/>
    <property type="match status" value="1"/>
</dbReference>
<dbReference type="RefSeq" id="WP_207087465.1">
    <property type="nucleotide sequence ID" value="NZ_JAFLQW010000204.1"/>
</dbReference>
<comment type="caution">
    <text evidence="2">The sequence shown here is derived from an EMBL/GenBank/DDBJ whole genome shotgun (WGS) entry which is preliminary data.</text>
</comment>
<protein>
    <submittedName>
        <fullName evidence="2">DUF3153 domain-containing protein</fullName>
    </submittedName>
</protein>
<evidence type="ECO:0000313" key="2">
    <source>
        <dbReference type="EMBL" id="MBO0348925.1"/>
    </source>
</evidence>
<dbReference type="EMBL" id="JAFLQW010000204">
    <property type="protein sequence ID" value="MBO0348925.1"/>
    <property type="molecule type" value="Genomic_DNA"/>
</dbReference>
<dbReference type="Proteomes" id="UP000664844">
    <property type="component" value="Unassembled WGS sequence"/>
</dbReference>
<proteinExistence type="predicted"/>
<gene>
    <name evidence="2" type="ORF">J0895_07385</name>
</gene>